<dbReference type="InterPro" id="IPR008476">
    <property type="entry name" value="PBDC1_metazoa/fungi"/>
</dbReference>
<dbReference type="PANTHER" id="PTHR13410:SF9">
    <property type="entry name" value="PROTEIN PBDC1"/>
    <property type="match status" value="1"/>
</dbReference>
<dbReference type="Pfam" id="PF04669">
    <property type="entry name" value="PBDC1"/>
    <property type="match status" value="1"/>
</dbReference>
<protein>
    <submittedName>
        <fullName evidence="2">Oidioi.mRNA.OKI2018_I69.PAR.g12319.t1.cds</fullName>
    </submittedName>
</protein>
<dbReference type="PANTHER" id="PTHR13410">
    <property type="entry name" value="PROTEIN PBDC1"/>
    <property type="match status" value="1"/>
</dbReference>
<sequence>MSFNIDQLGNPNMMMAGAAALGQEASAYDNTSDVEANWAARAFQQAEVHMKLLLAVGPDRMKFSPLDDELYASFRKEFPDFDVVKIDEDAMKSKEGKEQWRNWVNQYKDTLKDFNFGSLLRTDPTQDYSAENTIFCLRAQFLAIEIARNKEGHNQKIVDDSKKQSAGSSGGCCGSC</sequence>
<proteinExistence type="predicted"/>
<reference evidence="2 3" key="1">
    <citation type="submission" date="2021-04" db="EMBL/GenBank/DDBJ databases">
        <authorList>
            <person name="Bliznina A."/>
        </authorList>
    </citation>
    <scope>NUCLEOTIDE SEQUENCE [LARGE SCALE GENOMIC DNA]</scope>
</reference>
<dbReference type="Gene3D" id="1.10.3560.10">
    <property type="entry name" value="yst0336 like domain"/>
    <property type="match status" value="1"/>
</dbReference>
<evidence type="ECO:0000313" key="2">
    <source>
        <dbReference type="EMBL" id="CAG5089711.1"/>
    </source>
</evidence>
<keyword evidence="3" id="KW-1185">Reference proteome</keyword>
<evidence type="ECO:0000313" key="3">
    <source>
        <dbReference type="Proteomes" id="UP001158576"/>
    </source>
</evidence>
<dbReference type="InterPro" id="IPR023139">
    <property type="entry name" value="PBDC1-like_dom_sf"/>
</dbReference>
<evidence type="ECO:0000259" key="1">
    <source>
        <dbReference type="Pfam" id="PF04669"/>
    </source>
</evidence>
<feature type="domain" description="Polysaccharide biosynthesis" evidence="1">
    <location>
        <begin position="34"/>
        <end position="158"/>
    </location>
</feature>
<dbReference type="Proteomes" id="UP001158576">
    <property type="component" value="Chromosome PAR"/>
</dbReference>
<organism evidence="2 3">
    <name type="scientific">Oikopleura dioica</name>
    <name type="common">Tunicate</name>
    <dbReference type="NCBI Taxonomy" id="34765"/>
    <lineage>
        <taxon>Eukaryota</taxon>
        <taxon>Metazoa</taxon>
        <taxon>Chordata</taxon>
        <taxon>Tunicata</taxon>
        <taxon>Appendicularia</taxon>
        <taxon>Copelata</taxon>
        <taxon>Oikopleuridae</taxon>
        <taxon>Oikopleura</taxon>
    </lineage>
</organism>
<dbReference type="InterPro" id="IPR021148">
    <property type="entry name" value="Polysacc_synth_dom"/>
</dbReference>
<name>A0ABN7S2V2_OIKDI</name>
<gene>
    <name evidence="2" type="ORF">OKIOD_LOCUS3877</name>
</gene>
<dbReference type="EMBL" id="OU015568">
    <property type="protein sequence ID" value="CAG5089711.1"/>
    <property type="molecule type" value="Genomic_DNA"/>
</dbReference>
<accession>A0ABN7S2V2</accession>